<evidence type="ECO:0000313" key="2">
    <source>
        <dbReference type="EMBL" id="QFT26000.1"/>
    </source>
</evidence>
<keyword evidence="1" id="KW-0732">Signal</keyword>
<reference evidence="2 3" key="1">
    <citation type="submission" date="2019-10" db="EMBL/GenBank/DDBJ databases">
        <title>Complete genome sequence of Vibrio sp. strain THAF100, isolated from non-filtered water from the water column of tank 6 of a marine aquarium containing stony-coral fragments. Water maintained at 26 degree C.</title>
        <authorList>
            <person name="Ruckert C."/>
            <person name="Franco A."/>
            <person name="Kalinowski J."/>
            <person name="Glaeser S."/>
        </authorList>
    </citation>
    <scope>NUCLEOTIDE SEQUENCE [LARGE SCALE GENOMIC DNA]</scope>
    <source>
        <strain evidence="2 3">THAF100</strain>
    </source>
</reference>
<dbReference type="AlphaFoldDB" id="A0A5P9CI97"/>
<evidence type="ECO:0008006" key="4">
    <source>
        <dbReference type="Google" id="ProtNLM"/>
    </source>
</evidence>
<evidence type="ECO:0000313" key="3">
    <source>
        <dbReference type="Proteomes" id="UP000326936"/>
    </source>
</evidence>
<dbReference type="Proteomes" id="UP000326936">
    <property type="component" value="Chromosome"/>
</dbReference>
<name>A0A5P9CI97_9VIBR</name>
<dbReference type="InterPro" id="IPR021323">
    <property type="entry name" value="DUF2927"/>
</dbReference>
<organism evidence="2 3">
    <name type="scientific">Vibrio aquimaris</name>
    <dbReference type="NCBI Taxonomy" id="2587862"/>
    <lineage>
        <taxon>Bacteria</taxon>
        <taxon>Pseudomonadati</taxon>
        <taxon>Pseudomonadota</taxon>
        <taxon>Gammaproteobacteria</taxon>
        <taxon>Vibrionales</taxon>
        <taxon>Vibrionaceae</taxon>
        <taxon>Vibrio</taxon>
    </lineage>
</organism>
<evidence type="ECO:0000256" key="1">
    <source>
        <dbReference type="SAM" id="SignalP"/>
    </source>
</evidence>
<feature type="chain" id="PRO_5024895970" description="DUF2927 domain-containing protein" evidence="1">
    <location>
        <begin position="24"/>
        <end position="262"/>
    </location>
</feature>
<gene>
    <name evidence="2" type="ORF">FIV01_06130</name>
</gene>
<dbReference type="EMBL" id="CP045350">
    <property type="protein sequence ID" value="QFT26000.1"/>
    <property type="molecule type" value="Genomic_DNA"/>
</dbReference>
<keyword evidence="3" id="KW-1185">Reference proteome</keyword>
<sequence length="262" mass="29727" precursor="true">MYCAPRMVLGLLLSLGATSNALCANQTWLDTDFVKQAFLEVALKNEYSQGIQRLTKWNKPVRIWIEHKVADQVLHNQLANTHIRDLSSITGHRITRVSKRTDANIVWIYTQQSKWYNDIKRELGEEALKYAHGAICKAGYRTNKATNEIDSAVIIIPVDQAREHGKLLACIVEEVTQTMGLPNDSKAAYPSIFNDETPEDLLSPLDVILLKILYEPELKSGMNLIDTKRAVDIILKRYQNQGVLKNAVKEAKSMELYKLIAY</sequence>
<dbReference type="RefSeq" id="WP_415846717.1">
    <property type="nucleotide sequence ID" value="NZ_CBCSDK010000002.1"/>
</dbReference>
<dbReference type="KEGG" id="vaq:FIV01_06130"/>
<dbReference type="Pfam" id="PF11150">
    <property type="entry name" value="DUF2927"/>
    <property type="match status" value="1"/>
</dbReference>
<protein>
    <recommendedName>
        <fullName evidence="4">DUF2927 domain-containing protein</fullName>
    </recommendedName>
</protein>
<proteinExistence type="predicted"/>
<feature type="signal peptide" evidence="1">
    <location>
        <begin position="1"/>
        <end position="23"/>
    </location>
</feature>
<accession>A0A5P9CI97</accession>